<reference evidence="5" key="1">
    <citation type="submission" date="2020-02" db="EMBL/GenBank/DDBJ databases">
        <authorList>
            <person name="Meier V. D."/>
        </authorList>
    </citation>
    <scope>NUCLEOTIDE SEQUENCE</scope>
    <source>
        <strain evidence="5">AVDCRST_MAG29</strain>
    </source>
</reference>
<evidence type="ECO:0000256" key="1">
    <source>
        <dbReference type="ARBA" id="ARBA00023015"/>
    </source>
</evidence>
<dbReference type="InterPro" id="IPR023187">
    <property type="entry name" value="Tscrpt_reg_MarR-type_CS"/>
</dbReference>
<dbReference type="PROSITE" id="PS50995">
    <property type="entry name" value="HTH_MARR_2"/>
    <property type="match status" value="1"/>
</dbReference>
<dbReference type="InterPro" id="IPR036390">
    <property type="entry name" value="WH_DNA-bd_sf"/>
</dbReference>
<dbReference type="PANTHER" id="PTHR42756:SF1">
    <property type="entry name" value="TRANSCRIPTIONAL REPRESSOR OF EMRAB OPERON"/>
    <property type="match status" value="1"/>
</dbReference>
<dbReference type="InterPro" id="IPR000835">
    <property type="entry name" value="HTH_MarR-typ"/>
</dbReference>
<dbReference type="Pfam" id="PF01047">
    <property type="entry name" value="MarR"/>
    <property type="match status" value="1"/>
</dbReference>
<dbReference type="GO" id="GO:0003700">
    <property type="term" value="F:DNA-binding transcription factor activity"/>
    <property type="evidence" value="ECO:0007669"/>
    <property type="project" value="InterPro"/>
</dbReference>
<dbReference type="SMART" id="SM00347">
    <property type="entry name" value="HTH_MARR"/>
    <property type="match status" value="1"/>
</dbReference>
<dbReference type="PRINTS" id="PR00598">
    <property type="entry name" value="HTHMARR"/>
</dbReference>
<dbReference type="AlphaFoldDB" id="A0A6J4KW60"/>
<keyword evidence="1" id="KW-0805">Transcription regulation</keyword>
<sequence>MYELTAALDKVLHLATLVGTDLARFERESGLTTSRTHLLWTLGAVGPSTQQSLATALSVSARNVTGLVDGLVRSGHVSREPHPTDRRATLVTPTARGEAVIRSLIDSHEHLARQLFEHVPTEQLNVFAAVLDDTIATFARLMEETP</sequence>
<dbReference type="SUPFAM" id="SSF46785">
    <property type="entry name" value="Winged helix' DNA-binding domain"/>
    <property type="match status" value="1"/>
</dbReference>
<dbReference type="PROSITE" id="PS01117">
    <property type="entry name" value="HTH_MARR_1"/>
    <property type="match status" value="1"/>
</dbReference>
<dbReference type="GO" id="GO:0003677">
    <property type="term" value="F:DNA binding"/>
    <property type="evidence" value="ECO:0007669"/>
    <property type="project" value="UniProtKB-KW"/>
</dbReference>
<keyword evidence="3" id="KW-0804">Transcription</keyword>
<keyword evidence="2" id="KW-0238">DNA-binding</keyword>
<gene>
    <name evidence="5" type="ORF">AVDCRST_MAG29-125</name>
</gene>
<evidence type="ECO:0000313" key="5">
    <source>
        <dbReference type="EMBL" id="CAA9316029.1"/>
    </source>
</evidence>
<evidence type="ECO:0000259" key="4">
    <source>
        <dbReference type="PROSITE" id="PS50995"/>
    </source>
</evidence>
<evidence type="ECO:0000256" key="3">
    <source>
        <dbReference type="ARBA" id="ARBA00023163"/>
    </source>
</evidence>
<dbReference type="InterPro" id="IPR036388">
    <property type="entry name" value="WH-like_DNA-bd_sf"/>
</dbReference>
<dbReference type="EMBL" id="CADCUG010000010">
    <property type="protein sequence ID" value="CAA9316029.1"/>
    <property type="molecule type" value="Genomic_DNA"/>
</dbReference>
<proteinExistence type="predicted"/>
<dbReference type="Gene3D" id="1.10.10.10">
    <property type="entry name" value="Winged helix-like DNA-binding domain superfamily/Winged helix DNA-binding domain"/>
    <property type="match status" value="1"/>
</dbReference>
<protein>
    <submittedName>
        <fullName evidence="5">Transcriptional regulator, MarR family</fullName>
    </submittedName>
</protein>
<feature type="domain" description="HTH marR-type" evidence="4">
    <location>
        <begin position="1"/>
        <end position="136"/>
    </location>
</feature>
<accession>A0A6J4KW60</accession>
<organism evidence="5">
    <name type="scientific">uncultured Nocardioidaceae bacterium</name>
    <dbReference type="NCBI Taxonomy" id="253824"/>
    <lineage>
        <taxon>Bacteria</taxon>
        <taxon>Bacillati</taxon>
        <taxon>Actinomycetota</taxon>
        <taxon>Actinomycetes</taxon>
        <taxon>Propionibacteriales</taxon>
        <taxon>Nocardioidaceae</taxon>
        <taxon>environmental samples</taxon>
    </lineage>
</organism>
<evidence type="ECO:0000256" key="2">
    <source>
        <dbReference type="ARBA" id="ARBA00023125"/>
    </source>
</evidence>
<name>A0A6J4KW60_9ACTN</name>
<dbReference type="PANTHER" id="PTHR42756">
    <property type="entry name" value="TRANSCRIPTIONAL REGULATOR, MARR"/>
    <property type="match status" value="1"/>
</dbReference>